<dbReference type="STRING" id="451379.A0A0N5AEI9"/>
<protein>
    <submittedName>
        <fullName evidence="5">Cytochrome b5 heme-binding domain-containing protein</fullName>
    </submittedName>
</protein>
<evidence type="ECO:0000259" key="3">
    <source>
        <dbReference type="SMART" id="SM01117"/>
    </source>
</evidence>
<dbReference type="Proteomes" id="UP000046393">
    <property type="component" value="Unplaced"/>
</dbReference>
<sequence length="156" mass="17818">MELGSVFEFTAVDFFIILGLTYFVYWMFFKKSVNERKPENKLPELKKDLTLDELREYDGVKNERVFLALFGNIYDVTQGKSFYGPGGPYHSLAGHDATRGLATFNVSAVSDVEDDISDLSPSEISDARDWESKFKCKYPFVGRVLKAEKNDEKKDS</sequence>
<keyword evidence="2" id="KW-0812">Transmembrane</keyword>
<dbReference type="SMART" id="SM01117">
    <property type="entry name" value="Cyt-b5"/>
    <property type="match status" value="1"/>
</dbReference>
<evidence type="ECO:0000313" key="5">
    <source>
        <dbReference type="WBParaSite" id="SMUV_0000264801-mRNA-1"/>
    </source>
</evidence>
<dbReference type="InterPro" id="IPR050577">
    <property type="entry name" value="MAPR/NEUFC/NENF-like"/>
</dbReference>
<keyword evidence="2" id="KW-1133">Transmembrane helix</keyword>
<keyword evidence="4" id="KW-1185">Reference proteome</keyword>
<dbReference type="AlphaFoldDB" id="A0A0N5AEI9"/>
<dbReference type="PANTHER" id="PTHR10281:SF106">
    <property type="entry name" value="IP06960P-RELATED"/>
    <property type="match status" value="1"/>
</dbReference>
<name>A0A0N5AEI9_9BILA</name>
<feature type="transmembrane region" description="Helical" evidence="2">
    <location>
        <begin position="6"/>
        <end position="28"/>
    </location>
</feature>
<dbReference type="PANTHER" id="PTHR10281">
    <property type="entry name" value="MEMBRANE-ASSOCIATED PROGESTERONE RECEPTOR COMPONENT-RELATED"/>
    <property type="match status" value="1"/>
</dbReference>
<dbReference type="WBParaSite" id="SMUV_0000264801-mRNA-1">
    <property type="protein sequence ID" value="SMUV_0000264801-mRNA-1"/>
    <property type="gene ID" value="SMUV_0000264801"/>
</dbReference>
<accession>A0A0N5AEI9</accession>
<dbReference type="SUPFAM" id="SSF55856">
    <property type="entry name" value="Cytochrome b5-like heme/steroid binding domain"/>
    <property type="match status" value="1"/>
</dbReference>
<dbReference type="InterPro" id="IPR001199">
    <property type="entry name" value="Cyt_B5-like_heme/steroid-bd"/>
</dbReference>
<reference evidence="5" key="1">
    <citation type="submission" date="2017-02" db="UniProtKB">
        <authorList>
            <consortium name="WormBaseParasite"/>
        </authorList>
    </citation>
    <scope>IDENTIFICATION</scope>
</reference>
<evidence type="ECO:0000256" key="2">
    <source>
        <dbReference type="SAM" id="Phobius"/>
    </source>
</evidence>
<keyword evidence="2" id="KW-0472">Membrane</keyword>
<dbReference type="InterPro" id="IPR036400">
    <property type="entry name" value="Cyt_B5-like_heme/steroid_sf"/>
</dbReference>
<evidence type="ECO:0000313" key="4">
    <source>
        <dbReference type="Proteomes" id="UP000046393"/>
    </source>
</evidence>
<dbReference type="Gene3D" id="3.10.120.10">
    <property type="entry name" value="Cytochrome b5-like heme/steroid binding domain"/>
    <property type="match status" value="1"/>
</dbReference>
<dbReference type="Pfam" id="PF00173">
    <property type="entry name" value="Cyt-b5"/>
    <property type="match status" value="1"/>
</dbReference>
<proteinExistence type="inferred from homology"/>
<dbReference type="FunFam" id="3.10.120.10:FF:000003">
    <property type="entry name" value="membrane-associated progesterone receptor component 1"/>
    <property type="match status" value="1"/>
</dbReference>
<evidence type="ECO:0000256" key="1">
    <source>
        <dbReference type="ARBA" id="ARBA00038357"/>
    </source>
</evidence>
<organism evidence="4 5">
    <name type="scientific">Syphacia muris</name>
    <dbReference type="NCBI Taxonomy" id="451379"/>
    <lineage>
        <taxon>Eukaryota</taxon>
        <taxon>Metazoa</taxon>
        <taxon>Ecdysozoa</taxon>
        <taxon>Nematoda</taxon>
        <taxon>Chromadorea</taxon>
        <taxon>Rhabditida</taxon>
        <taxon>Spirurina</taxon>
        <taxon>Oxyuridomorpha</taxon>
        <taxon>Oxyuroidea</taxon>
        <taxon>Oxyuridae</taxon>
        <taxon>Syphacia</taxon>
    </lineage>
</organism>
<dbReference type="GO" id="GO:0005783">
    <property type="term" value="C:endoplasmic reticulum"/>
    <property type="evidence" value="ECO:0007669"/>
    <property type="project" value="TreeGrafter"/>
</dbReference>
<comment type="similarity">
    <text evidence="1">Belongs to the cytochrome b5 family. MAPR subfamily.</text>
</comment>
<dbReference type="GO" id="GO:0016020">
    <property type="term" value="C:membrane"/>
    <property type="evidence" value="ECO:0007669"/>
    <property type="project" value="TreeGrafter"/>
</dbReference>
<feature type="domain" description="Cytochrome b5 heme-binding" evidence="3">
    <location>
        <begin position="49"/>
        <end position="145"/>
    </location>
</feature>